<feature type="compositionally biased region" description="Polar residues" evidence="1">
    <location>
        <begin position="767"/>
        <end position="776"/>
    </location>
</feature>
<feature type="compositionally biased region" description="Polar residues" evidence="1">
    <location>
        <begin position="534"/>
        <end position="566"/>
    </location>
</feature>
<feature type="compositionally biased region" description="Basic residues" evidence="1">
    <location>
        <begin position="1"/>
        <end position="10"/>
    </location>
</feature>
<evidence type="ECO:0000313" key="3">
    <source>
        <dbReference type="Proteomes" id="UP000001072"/>
    </source>
</evidence>
<sequence length="1057" mass="118053">MPPKHKQTRPKRGERNKVANEVKPTITVNENHLDDINRTPSETSSPTPNPAQESVTSRPSGKSISLDRQRSASTTKRGASSKPMSNIQPSINTKITILNMCVDAFWSNVLSTPFESRELVEGSMGYQLSESEKSSWDAASAVQSMWTTPDSFIAHDETHDSACRDAILKYNLGSLFITFLTSPYEIGHKSIDKFLSCLIKSQDFTQTLKQEEMFSKFLIEYEVQKLILIGINKIEENTPSLFSDFKVEKKTLVNLIQLLDRNHHQNYHHQEIIPEFEKSTNEKFEEIYQSVHQSLYPFRNKPKKIAEMHTYTKFIELVIDMVCCRFPEYVRPTNPPVVHDWGESSRTPRPSNARKSQVQGSGKKTSHLVPGVRSSPRRSGPSDRVTSKEGPSGLVVQPANDEESAEDDDSSFCEDHLVPSSNRQDTSVPASYDGPSAGTAQARHHENVAGEVEATANFVNFAEGQVEKNPTFFSGRHSHSSSIPQKPDRQPSKQGTSNPSTSPKKVFNERKSNAKQIDFDETQTTIQEEVMETTAGNEDQQESEVSPKSWVESSARQPTSLSNAETTAGLENESEVSSKPSVEPSAPQSKAPQAKSLSITETTARSENRQGIEASPKSSVESSAPQPNSSSKDNPADDTSAENITHVDEDVEQPKNTSKDKGKGKDKEVKTSKSSKRSQPTTESGSRPKKQLKKDHNKSDDSDENLEKRSKQVKKPWKRGSKATRSRSKSHRVTTSSNKSPKEITSKHFEEDSSAEEDVSPSKLIKKSTSGDPSTQPSKRRRSSSEEKVSPSKQIKKSTSRDPSTKPIKRRRSPSDSSDLDSFSKATKAKGAKVTSPPNQKRRKRWTEEQEELLIEEVVKYCERYDCMAHILKRHGTNGSKSQLLADRTNVMLKDKAIQISTKWAREGTKLEKERRIAFGRFPPKTGEFRRMSSVSEEESNGKQSSKEEEEEDEIEDEEDNIIGEFASDESRVSEKKSVEEEEGNQTIHQVLNEMTTEISIYGNSERVINSLSSEIQNPAPTPKGMMSDERNVGMKEGGSGSQEDQIESGLVEVMKK</sequence>
<feature type="compositionally biased region" description="Polar residues" evidence="1">
    <location>
        <begin position="50"/>
        <end position="63"/>
    </location>
</feature>
<proteinExistence type="predicted"/>
<accession>F4RNA0</accession>
<dbReference type="Proteomes" id="UP000001072">
    <property type="component" value="Unassembled WGS sequence"/>
</dbReference>
<dbReference type="InParanoid" id="F4RNA0"/>
<evidence type="ECO:0000256" key="1">
    <source>
        <dbReference type="SAM" id="MobiDB-lite"/>
    </source>
</evidence>
<feature type="compositionally biased region" description="Low complexity" evidence="1">
    <location>
        <begin position="815"/>
        <end position="824"/>
    </location>
</feature>
<organism evidence="3">
    <name type="scientific">Melampsora larici-populina (strain 98AG31 / pathotype 3-4-7)</name>
    <name type="common">Poplar leaf rust fungus</name>
    <dbReference type="NCBI Taxonomy" id="747676"/>
    <lineage>
        <taxon>Eukaryota</taxon>
        <taxon>Fungi</taxon>
        <taxon>Dikarya</taxon>
        <taxon>Basidiomycota</taxon>
        <taxon>Pucciniomycotina</taxon>
        <taxon>Pucciniomycetes</taxon>
        <taxon>Pucciniales</taxon>
        <taxon>Melampsoraceae</taxon>
        <taxon>Melampsora</taxon>
    </lineage>
</organism>
<feature type="region of interest" description="Disordered" evidence="1">
    <location>
        <begin position="922"/>
        <end position="988"/>
    </location>
</feature>
<protein>
    <recommendedName>
        <fullName evidence="4">Myb-like domain-containing protein</fullName>
    </recommendedName>
</protein>
<feature type="region of interest" description="Disordered" evidence="1">
    <location>
        <begin position="1"/>
        <end position="87"/>
    </location>
</feature>
<feature type="compositionally biased region" description="Polar residues" evidence="1">
    <location>
        <begin position="492"/>
        <end position="503"/>
    </location>
</feature>
<feature type="compositionally biased region" description="Acidic residues" evidence="1">
    <location>
        <begin position="948"/>
        <end position="962"/>
    </location>
</feature>
<feature type="compositionally biased region" description="Acidic residues" evidence="1">
    <location>
        <begin position="400"/>
        <end position="412"/>
    </location>
</feature>
<reference evidence="3" key="1">
    <citation type="journal article" date="2011" name="Proc. Natl. Acad. Sci. U.S.A.">
        <title>Obligate biotrophy features unraveled by the genomic analysis of rust fungi.</title>
        <authorList>
            <person name="Duplessis S."/>
            <person name="Cuomo C.A."/>
            <person name="Lin Y.-C."/>
            <person name="Aerts A."/>
            <person name="Tisserant E."/>
            <person name="Veneault-Fourrey C."/>
            <person name="Joly D.L."/>
            <person name="Hacquard S."/>
            <person name="Amselem J."/>
            <person name="Cantarel B.L."/>
            <person name="Chiu R."/>
            <person name="Coutinho P.M."/>
            <person name="Feau N."/>
            <person name="Field M."/>
            <person name="Frey P."/>
            <person name="Gelhaye E."/>
            <person name="Goldberg J."/>
            <person name="Grabherr M.G."/>
            <person name="Kodira C.D."/>
            <person name="Kohler A."/>
            <person name="Kuees U."/>
            <person name="Lindquist E.A."/>
            <person name="Lucas S.M."/>
            <person name="Mago R."/>
            <person name="Mauceli E."/>
            <person name="Morin E."/>
            <person name="Murat C."/>
            <person name="Pangilinan J.L."/>
            <person name="Park R."/>
            <person name="Pearson M."/>
            <person name="Quesneville H."/>
            <person name="Rouhier N."/>
            <person name="Sakthikumar S."/>
            <person name="Salamov A.A."/>
            <person name="Schmutz J."/>
            <person name="Selles B."/>
            <person name="Shapiro H."/>
            <person name="Tanguay P."/>
            <person name="Tuskan G.A."/>
            <person name="Henrissat B."/>
            <person name="Van de Peer Y."/>
            <person name="Rouze P."/>
            <person name="Ellis J.G."/>
            <person name="Dodds P.N."/>
            <person name="Schein J.E."/>
            <person name="Zhong S."/>
            <person name="Hamelin R.C."/>
            <person name="Grigoriev I.V."/>
            <person name="Szabo L.J."/>
            <person name="Martin F."/>
        </authorList>
    </citation>
    <scope>NUCLEOTIDE SEQUENCE [LARGE SCALE GENOMIC DNA]</scope>
    <source>
        <strain evidence="3">98AG31 / pathotype 3-4-7</strain>
    </source>
</reference>
<feature type="compositionally biased region" description="Basic and acidic residues" evidence="1">
    <location>
        <begin position="11"/>
        <end position="20"/>
    </location>
</feature>
<dbReference type="Gene3D" id="1.10.10.60">
    <property type="entry name" value="Homeodomain-like"/>
    <property type="match status" value="1"/>
</dbReference>
<feature type="compositionally biased region" description="Polar residues" evidence="1">
    <location>
        <begin position="616"/>
        <end position="633"/>
    </location>
</feature>
<feature type="compositionally biased region" description="Polar residues" evidence="1">
    <location>
        <begin position="344"/>
        <end position="363"/>
    </location>
</feature>
<dbReference type="STRING" id="747676.F4RNA0"/>
<feature type="compositionally biased region" description="Basic residues" evidence="1">
    <location>
        <begin position="711"/>
        <end position="732"/>
    </location>
</feature>
<feature type="compositionally biased region" description="Basic and acidic residues" evidence="1">
    <location>
        <begin position="740"/>
        <end position="751"/>
    </location>
</feature>
<evidence type="ECO:0000313" key="2">
    <source>
        <dbReference type="EMBL" id="EGG06132.1"/>
    </source>
</evidence>
<feature type="compositionally biased region" description="Polar residues" evidence="1">
    <location>
        <begin position="71"/>
        <end position="87"/>
    </location>
</feature>
<feature type="compositionally biased region" description="Basic and acidic residues" evidence="1">
    <location>
        <begin position="657"/>
        <end position="671"/>
    </location>
</feature>
<name>F4RNA0_MELLP</name>
<feature type="region of interest" description="Disordered" evidence="1">
    <location>
        <begin position="1015"/>
        <end position="1057"/>
    </location>
</feature>
<dbReference type="AlphaFoldDB" id="F4RNA0"/>
<dbReference type="VEuPathDB" id="FungiDB:MELLADRAFT_77907"/>
<feature type="compositionally biased region" description="Basic and acidic residues" evidence="1">
    <location>
        <begin position="697"/>
        <end position="710"/>
    </location>
</feature>
<dbReference type="HOGENOM" id="CLU_289856_0_0_1"/>
<feature type="compositionally biased region" description="Basic residues" evidence="1">
    <location>
        <begin position="687"/>
        <end position="696"/>
    </location>
</feature>
<evidence type="ECO:0008006" key="4">
    <source>
        <dbReference type="Google" id="ProtNLM"/>
    </source>
</evidence>
<dbReference type="GeneID" id="18933022"/>
<dbReference type="OrthoDB" id="2507862at2759"/>
<feature type="compositionally biased region" description="Low complexity" evidence="1">
    <location>
        <begin position="369"/>
        <end position="384"/>
    </location>
</feature>
<feature type="compositionally biased region" description="Basic and acidic residues" evidence="1">
    <location>
        <begin position="969"/>
        <end position="979"/>
    </location>
</feature>
<dbReference type="EMBL" id="GL883110">
    <property type="protein sequence ID" value="EGG06132.1"/>
    <property type="molecule type" value="Genomic_DNA"/>
</dbReference>
<feature type="compositionally biased region" description="Polar residues" evidence="1">
    <location>
        <begin position="586"/>
        <end position="603"/>
    </location>
</feature>
<dbReference type="RefSeq" id="XP_007410783.1">
    <property type="nucleotide sequence ID" value="XM_007410721.1"/>
</dbReference>
<feature type="compositionally biased region" description="Low complexity" evidence="1">
    <location>
        <begin position="575"/>
        <end position="585"/>
    </location>
</feature>
<dbReference type="eggNOG" id="ENOG502RSDG">
    <property type="taxonomic scope" value="Eukaryota"/>
</dbReference>
<feature type="region of interest" description="Disordered" evidence="1">
    <location>
        <begin position="469"/>
        <end position="848"/>
    </location>
</feature>
<gene>
    <name evidence="2" type="ORF">MELLADRAFT_77907</name>
</gene>
<dbReference type="KEGG" id="mlr:MELLADRAFT_77907"/>
<feature type="compositionally biased region" description="Polar residues" evidence="1">
    <location>
        <begin position="419"/>
        <end position="429"/>
    </location>
</feature>
<keyword evidence="3" id="KW-1185">Reference proteome</keyword>
<feature type="region of interest" description="Disordered" evidence="1">
    <location>
        <begin position="335"/>
        <end position="444"/>
    </location>
</feature>